<dbReference type="RefSeq" id="WP_353644967.1">
    <property type="nucleotide sequence ID" value="NZ_CP159253.1"/>
</dbReference>
<dbReference type="InterPro" id="IPR000073">
    <property type="entry name" value="AB_hydrolase_1"/>
</dbReference>
<dbReference type="Pfam" id="PF00561">
    <property type="entry name" value="Abhydrolase_1"/>
    <property type="match status" value="1"/>
</dbReference>
<feature type="domain" description="AB hydrolase-1" evidence="1">
    <location>
        <begin position="53"/>
        <end position="188"/>
    </location>
</feature>
<dbReference type="SUPFAM" id="SSF53474">
    <property type="entry name" value="alpha/beta-Hydrolases"/>
    <property type="match status" value="1"/>
</dbReference>
<accession>A0AAU8CKU1</accession>
<organism evidence="2">
    <name type="scientific">Mesorhizobium sp. WSM2240</name>
    <dbReference type="NCBI Taxonomy" id="3228851"/>
    <lineage>
        <taxon>Bacteria</taxon>
        <taxon>Pseudomonadati</taxon>
        <taxon>Pseudomonadota</taxon>
        <taxon>Alphaproteobacteria</taxon>
        <taxon>Hyphomicrobiales</taxon>
        <taxon>Phyllobacteriaceae</taxon>
        <taxon>Mesorhizobium</taxon>
    </lineage>
</organism>
<dbReference type="EMBL" id="CP159253">
    <property type="protein sequence ID" value="XCG47485.1"/>
    <property type="molecule type" value="Genomic_DNA"/>
</dbReference>
<dbReference type="GO" id="GO:0004301">
    <property type="term" value="F:epoxide hydrolase activity"/>
    <property type="evidence" value="ECO:0007669"/>
    <property type="project" value="TreeGrafter"/>
</dbReference>
<evidence type="ECO:0000259" key="1">
    <source>
        <dbReference type="Pfam" id="PF00561"/>
    </source>
</evidence>
<protein>
    <submittedName>
        <fullName evidence="2">Alpha/beta hydrolase</fullName>
    </submittedName>
</protein>
<dbReference type="Gene3D" id="3.40.50.1820">
    <property type="entry name" value="alpha/beta hydrolase"/>
    <property type="match status" value="1"/>
</dbReference>
<dbReference type="PANTHER" id="PTHR42977:SF1">
    <property type="entry name" value="BLR6576 PROTEIN"/>
    <property type="match status" value="1"/>
</dbReference>
<proteinExistence type="predicted"/>
<dbReference type="InterPro" id="IPR051340">
    <property type="entry name" value="Haloalkane_dehalogenase"/>
</dbReference>
<sequence length="322" mass="36407">MGASASGPAVRFGDKPRQIARSIMLSINKVRHNHATANGVDIHFRSAGSPDAPALVFLHGTPSSSHMYRNVLSPLAEAAYVIAPDMPAFGFSAMPRKEDYDYTFENISRTLGALLDDLGLRSYYLYMHDWGVAVGYYLATRAPDRIRGLIVQNASAHDEGLGPGWDTTKAFWADPSEENRARLPEWLNFEGTRETYLGGMPKALESLAAPESWHLDWERMSRPGRIEIEFALFQDFRKHVARFPEIEAYHRRYQPRCLLLWGRHDPYFDLNEVMAYNRVLENVETHIYGSSHFLLETHALECVALIKNFIENAEATPGYASA</sequence>
<gene>
    <name evidence="2" type="ORF">ABVK50_19715</name>
</gene>
<reference evidence="2" key="1">
    <citation type="submission" date="2024-06" db="EMBL/GenBank/DDBJ databases">
        <title>Mesorhizobium karijinii sp. nov., a symbiont of the iconic Swainsona formosa from arid Australia.</title>
        <authorList>
            <person name="Hill Y.J."/>
            <person name="Watkin E.L.J."/>
            <person name="O'Hara G.W."/>
            <person name="Terpolilli J."/>
            <person name="Tye M.L."/>
            <person name="Kohlmeier M.G."/>
        </authorList>
    </citation>
    <scope>NUCLEOTIDE SEQUENCE</scope>
    <source>
        <strain evidence="2">WSM2240</strain>
    </source>
</reference>
<dbReference type="PANTHER" id="PTHR42977">
    <property type="entry name" value="HYDROLASE-RELATED"/>
    <property type="match status" value="1"/>
</dbReference>
<name>A0AAU8CKU1_9HYPH</name>
<evidence type="ECO:0000313" key="2">
    <source>
        <dbReference type="EMBL" id="XCG47485.1"/>
    </source>
</evidence>
<keyword evidence="2" id="KW-0378">Hydrolase</keyword>
<dbReference type="InterPro" id="IPR029058">
    <property type="entry name" value="AB_hydrolase_fold"/>
</dbReference>
<dbReference type="AlphaFoldDB" id="A0AAU8CKU1"/>